<dbReference type="GO" id="GO:0008168">
    <property type="term" value="F:methyltransferase activity"/>
    <property type="evidence" value="ECO:0007669"/>
    <property type="project" value="UniProtKB-KW"/>
</dbReference>
<feature type="domain" description="Methyltransferase type 11" evidence="1">
    <location>
        <begin position="148"/>
        <end position="220"/>
    </location>
</feature>
<accession>A0ABU8BCP4</accession>
<keyword evidence="3" id="KW-1185">Reference proteome</keyword>
<evidence type="ECO:0000313" key="2">
    <source>
        <dbReference type="EMBL" id="MEH2556317.1"/>
    </source>
</evidence>
<reference evidence="2 3" key="1">
    <citation type="submission" date="2024-02" db="EMBL/GenBank/DDBJ databases">
        <title>Adaptive strategies in a cosmopolitan and abundant soil bacterium.</title>
        <authorList>
            <person name="Carini P."/>
        </authorList>
    </citation>
    <scope>NUCLEOTIDE SEQUENCE [LARGE SCALE GENOMIC DNA]</scope>
    <source>
        <strain evidence="2 3">AZCC 1608</strain>
    </source>
</reference>
<sequence length="319" mass="35656">MYSTRSIVFNAATFVPGVTAIPAVRDYLARRDKGTGGTISARYCYSVWLRHLVKAAESGLDTRPQVIAELGPGDSLGTGIAALLSGASKYYALDFISHVTAERNIQVLHELAELFGQRADIPDEAEFPDVFPKLKSYRFPEQLITNRAVNISETWIREIEAALHGASQAEVVQLRAPWLDATVIEDGTIDMLFSQAVLEHVDALSEAYNAMRRWLKPGAFMSHVVDFKCHGCAAEWNGHWSYSDLKWALIRGKRSWHLNREPLSTHMRLLDKEGFRTLCKETVTRPSTLEAPHLARRFTNLTPADLVTSGVFLQAVKQC</sequence>
<protein>
    <submittedName>
        <fullName evidence="2">SAM-dependent methyltransferase</fullName>
    </submittedName>
</protein>
<dbReference type="Gene3D" id="3.40.50.150">
    <property type="entry name" value="Vaccinia Virus protein VP39"/>
    <property type="match status" value="1"/>
</dbReference>
<evidence type="ECO:0000313" key="3">
    <source>
        <dbReference type="Proteomes" id="UP001364224"/>
    </source>
</evidence>
<dbReference type="InterPro" id="IPR013216">
    <property type="entry name" value="Methyltransf_11"/>
</dbReference>
<dbReference type="GO" id="GO:0032259">
    <property type="term" value="P:methylation"/>
    <property type="evidence" value="ECO:0007669"/>
    <property type="project" value="UniProtKB-KW"/>
</dbReference>
<evidence type="ECO:0000259" key="1">
    <source>
        <dbReference type="Pfam" id="PF08241"/>
    </source>
</evidence>
<dbReference type="Pfam" id="PF08241">
    <property type="entry name" value="Methyltransf_11"/>
    <property type="match status" value="1"/>
</dbReference>
<proteinExistence type="predicted"/>
<dbReference type="EMBL" id="JAZHRV010000001">
    <property type="protein sequence ID" value="MEH2556317.1"/>
    <property type="molecule type" value="Genomic_DNA"/>
</dbReference>
<gene>
    <name evidence="2" type="ORF">V1286_003846</name>
</gene>
<keyword evidence="2" id="KW-0808">Transferase</keyword>
<keyword evidence="2" id="KW-0489">Methyltransferase</keyword>
<dbReference type="SUPFAM" id="SSF53335">
    <property type="entry name" value="S-adenosyl-L-methionine-dependent methyltransferases"/>
    <property type="match status" value="1"/>
</dbReference>
<organism evidence="2 3">
    <name type="scientific">Bradyrhizobium algeriense</name>
    <dbReference type="NCBI Taxonomy" id="634784"/>
    <lineage>
        <taxon>Bacteria</taxon>
        <taxon>Pseudomonadati</taxon>
        <taxon>Pseudomonadota</taxon>
        <taxon>Alphaproteobacteria</taxon>
        <taxon>Hyphomicrobiales</taxon>
        <taxon>Nitrobacteraceae</taxon>
        <taxon>Bradyrhizobium</taxon>
    </lineage>
</organism>
<dbReference type="InterPro" id="IPR029063">
    <property type="entry name" value="SAM-dependent_MTases_sf"/>
</dbReference>
<comment type="caution">
    <text evidence="2">The sequence shown here is derived from an EMBL/GenBank/DDBJ whole genome shotgun (WGS) entry which is preliminary data.</text>
</comment>
<dbReference type="Proteomes" id="UP001364224">
    <property type="component" value="Unassembled WGS sequence"/>
</dbReference>
<dbReference type="RefSeq" id="WP_334481657.1">
    <property type="nucleotide sequence ID" value="NZ_JAZHRV010000001.1"/>
</dbReference>
<name>A0ABU8BCP4_9BRAD</name>